<dbReference type="InterPro" id="IPR017946">
    <property type="entry name" value="PLC-like_Pdiesterase_TIM-brl"/>
</dbReference>
<dbReference type="GO" id="GO:0008081">
    <property type="term" value="F:phosphoric diester hydrolase activity"/>
    <property type="evidence" value="ECO:0007669"/>
    <property type="project" value="InterPro"/>
</dbReference>
<dbReference type="Proteomes" id="UP000053317">
    <property type="component" value="Unassembled WGS sequence"/>
</dbReference>
<dbReference type="AlphaFoldDB" id="A0A0G2F4C6"/>
<keyword evidence="3" id="KW-1185">Reference proteome</keyword>
<dbReference type="OrthoDB" id="1046782at2759"/>
<evidence type="ECO:0000259" key="1">
    <source>
        <dbReference type="SMART" id="SM00148"/>
    </source>
</evidence>
<dbReference type="PANTHER" id="PTHR13593">
    <property type="match status" value="1"/>
</dbReference>
<dbReference type="SUPFAM" id="SSF51695">
    <property type="entry name" value="PLC-like phosphodiesterases"/>
    <property type="match status" value="1"/>
</dbReference>
<dbReference type="InterPro" id="IPR000909">
    <property type="entry name" value="PLipase_C_PInositol-sp_X_dom"/>
</dbReference>
<dbReference type="SMART" id="SM00148">
    <property type="entry name" value="PLCXc"/>
    <property type="match status" value="1"/>
</dbReference>
<reference evidence="2 3" key="2">
    <citation type="submission" date="2015-05" db="EMBL/GenBank/DDBJ databases">
        <authorList>
            <person name="Morales-Cruz A."/>
            <person name="Amrine K.C."/>
            <person name="Cantu D."/>
        </authorList>
    </citation>
    <scope>NUCLEOTIDE SEQUENCE [LARGE SCALE GENOMIC DNA]</scope>
    <source>
        <strain evidence="2">UCRPC4</strain>
    </source>
</reference>
<comment type="caution">
    <text evidence="2">The sequence shown here is derived from an EMBL/GenBank/DDBJ whole genome shotgun (WGS) entry which is preliminary data.</text>
</comment>
<dbReference type="Pfam" id="PF00388">
    <property type="entry name" value="PI-PLC-X"/>
    <property type="match status" value="1"/>
</dbReference>
<name>A0A0G2F4C6_PHACM</name>
<dbReference type="GO" id="GO:0006629">
    <property type="term" value="P:lipid metabolic process"/>
    <property type="evidence" value="ECO:0007669"/>
    <property type="project" value="InterPro"/>
</dbReference>
<reference evidence="2 3" key="1">
    <citation type="submission" date="2015-05" db="EMBL/GenBank/DDBJ databases">
        <title>Distinctive expansion of gene families associated with plant cell wall degradation and secondary metabolism in the genomes of grapevine trunk pathogens.</title>
        <authorList>
            <person name="Lawrence D.P."/>
            <person name="Travadon R."/>
            <person name="Rolshausen P.E."/>
            <person name="Baumgartner K."/>
        </authorList>
    </citation>
    <scope>NUCLEOTIDE SEQUENCE [LARGE SCALE GENOMIC DNA]</scope>
    <source>
        <strain evidence="2">UCRPC4</strain>
    </source>
</reference>
<accession>A0A0G2F4C6</accession>
<dbReference type="PROSITE" id="PS50007">
    <property type="entry name" value="PIPLC_X_DOMAIN"/>
    <property type="match status" value="1"/>
</dbReference>
<proteinExistence type="predicted"/>
<dbReference type="Gene3D" id="3.20.20.190">
    <property type="entry name" value="Phosphatidylinositol (PI) phosphodiesterase"/>
    <property type="match status" value="1"/>
</dbReference>
<feature type="domain" description="Phosphatidylinositol-specific phospholipase C X" evidence="1">
    <location>
        <begin position="166"/>
        <end position="313"/>
    </location>
</feature>
<dbReference type="CDD" id="cd08586">
    <property type="entry name" value="PI-PLCc_BcPLC_like"/>
    <property type="match status" value="1"/>
</dbReference>
<evidence type="ECO:0000313" key="2">
    <source>
        <dbReference type="EMBL" id="KKY29109.1"/>
    </source>
</evidence>
<dbReference type="PANTHER" id="PTHR13593:SF113">
    <property type="entry name" value="SI:DKEY-266F7.9"/>
    <property type="match status" value="1"/>
</dbReference>
<gene>
    <name evidence="2" type="ORF">UCRPC4_g00141</name>
</gene>
<dbReference type="EMBL" id="LCWF01000005">
    <property type="protein sequence ID" value="KKY29109.1"/>
    <property type="molecule type" value="Genomic_DNA"/>
</dbReference>
<organism evidence="2 3">
    <name type="scientific">Phaeomoniella chlamydospora</name>
    <name type="common">Phaeoacremonium chlamydosporum</name>
    <dbReference type="NCBI Taxonomy" id="158046"/>
    <lineage>
        <taxon>Eukaryota</taxon>
        <taxon>Fungi</taxon>
        <taxon>Dikarya</taxon>
        <taxon>Ascomycota</taxon>
        <taxon>Pezizomycotina</taxon>
        <taxon>Eurotiomycetes</taxon>
        <taxon>Chaetothyriomycetidae</taxon>
        <taxon>Phaeomoniellales</taxon>
        <taxon>Phaeomoniellaceae</taxon>
        <taxon>Phaeomoniella</taxon>
    </lineage>
</organism>
<protein>
    <submittedName>
        <fullName evidence="2">Putative phosphatidylinositol phospholipase c</fullName>
    </submittedName>
</protein>
<dbReference type="InterPro" id="IPR051057">
    <property type="entry name" value="PI-PLC_domain"/>
</dbReference>
<evidence type="ECO:0000313" key="3">
    <source>
        <dbReference type="Proteomes" id="UP000053317"/>
    </source>
</evidence>
<sequence length="475" mass="52698">MGNENITVRNITTTPLRLKEVQRFHAPPVASDPIGNFTSTVANVTTAIGLTNNVTRAPVTRLGDDVKPFSSENVDIEIPPFKSVPTNIKPWVHDDKERIILTFETNLGGRHKMFCPVPTANGSHELVPEAANPKFKFTGIYLPKSSWVALFSSANLHAWMKELPNDTPLGALSIPGTHNSPTCHAAPPSVRCQAVSPKEQLVNGVRFFDVRVQPESADDENNDKLILVHSVFPISLTGTKYFRDLYNTILDFLKANPSETLILSIKREGTGNATDEHLSKILKRHYTNPEHWYTEPAGPDLGKVRGRIVLLRRFNNDPSLKDTWGPGRGWGIDCATWADNTPDSTCPSGWARVQDFYNITDTSLLDQKVKYAQALCDGSGCCSYEAGQVRGQGASKVPFFINFLSASNFFKISEWPEKIAHKMNPAMVEWLCKNHMQGNKPGDWSTGIIVTDWEGLGGDWDLTRVIVGYNAKLLK</sequence>